<organism evidence="12 13">
    <name type="scientific">Candidatus Phycosocius bacilliformis</name>
    <dbReference type="NCBI Taxonomy" id="1445552"/>
    <lineage>
        <taxon>Bacteria</taxon>
        <taxon>Pseudomonadati</taxon>
        <taxon>Pseudomonadota</taxon>
        <taxon>Alphaproteobacteria</taxon>
        <taxon>Caulobacterales</taxon>
        <taxon>Caulobacterales incertae sedis</taxon>
        <taxon>Candidatus Phycosocius</taxon>
    </lineage>
</organism>
<evidence type="ECO:0000256" key="8">
    <source>
        <dbReference type="RuleBase" id="RU000414"/>
    </source>
</evidence>
<comment type="catalytic activity">
    <reaction evidence="6">
        <text>2 superoxide + 2 H(+) = H2O2 + O2</text>
        <dbReference type="Rhea" id="RHEA:20696"/>
        <dbReference type="ChEBI" id="CHEBI:15378"/>
        <dbReference type="ChEBI" id="CHEBI:15379"/>
        <dbReference type="ChEBI" id="CHEBI:16240"/>
        <dbReference type="ChEBI" id="CHEBI:18421"/>
        <dbReference type="EC" id="1.15.1.1"/>
    </reaction>
    <physiologicalReaction direction="left-to-right" evidence="6">
        <dbReference type="Rhea" id="RHEA:20697"/>
    </physiologicalReaction>
</comment>
<dbReference type="InterPro" id="IPR019831">
    <property type="entry name" value="Mn/Fe_SOD_N"/>
</dbReference>
<dbReference type="SUPFAM" id="SSF46609">
    <property type="entry name" value="Fe,Mn superoxide dismutase (SOD), N-terminal domain"/>
    <property type="match status" value="1"/>
</dbReference>
<dbReference type="InterPro" id="IPR036314">
    <property type="entry name" value="SOD_C_sf"/>
</dbReference>
<comment type="function">
    <text evidence="5">Destroys superoxide anion radicals which are normally produced within the cells and which are toxic to biological systems. Catalyzes the dismutation of superoxide anion radicals into O2 and H2O2 by successive reduction and oxidation of the transition metal ion at the active site.</text>
</comment>
<evidence type="ECO:0000256" key="6">
    <source>
        <dbReference type="ARBA" id="ARBA00047393"/>
    </source>
</evidence>
<dbReference type="PANTHER" id="PTHR43595">
    <property type="entry name" value="37S RIBOSOMAL PROTEIN S26, MITOCHONDRIAL"/>
    <property type="match status" value="1"/>
</dbReference>
<dbReference type="PROSITE" id="PS51257">
    <property type="entry name" value="PROKAR_LIPOPROTEIN"/>
    <property type="match status" value="1"/>
</dbReference>
<dbReference type="PANTHER" id="PTHR43595:SF2">
    <property type="entry name" value="SMALL RIBOSOMAL SUBUNIT PROTEIN MS42"/>
    <property type="match status" value="1"/>
</dbReference>
<evidence type="ECO:0000256" key="2">
    <source>
        <dbReference type="ARBA" id="ARBA00008714"/>
    </source>
</evidence>
<dbReference type="PIRSF" id="PIRSF000349">
    <property type="entry name" value="SODismutase"/>
    <property type="match status" value="1"/>
</dbReference>
<feature type="binding site" evidence="7">
    <location>
        <position position="207"/>
    </location>
    <ligand>
        <name>Mn(2+)</name>
        <dbReference type="ChEBI" id="CHEBI:29035"/>
    </ligand>
</feature>
<comment type="similarity">
    <text evidence="2 8">Belongs to the iron/manganese superoxide dismutase family.</text>
</comment>
<evidence type="ECO:0000259" key="10">
    <source>
        <dbReference type="Pfam" id="PF00081"/>
    </source>
</evidence>
<sequence length="247" mass="26180">MRFSLTTTAALIALTVGCIAAPAMAQTASPNSAPATAPAATPAFVQAALPYGFEALEPVIDTATMRLHYERHHGAQVAGLNTAVAANPTYAGKSLEALLAGASTAPAAIRNNAGGHWNHSFYWQIMAPVGTGGAPSPELAAAITRDFGSLDAFKAQFRAASMGRFGSGWAWVVVGKDGKLAIGSTPNQDNPLMDVGDFRGKPILGNDVWEHAYYLKYQNKRADYVDAWWSLINWNKVSSLYAEAIKP</sequence>
<proteinExistence type="inferred from homology"/>
<dbReference type="Pfam" id="PF02777">
    <property type="entry name" value="Sod_Fe_C"/>
    <property type="match status" value="1"/>
</dbReference>
<protein>
    <recommendedName>
        <fullName evidence="8">Superoxide dismutase</fullName>
        <ecNumber evidence="8">1.15.1.1</ecNumber>
    </recommendedName>
</protein>
<keyword evidence="9" id="KW-0732">Signal</keyword>
<dbReference type="EMBL" id="BFBR01000004">
    <property type="protein sequence ID" value="GBF57979.1"/>
    <property type="molecule type" value="Genomic_DNA"/>
</dbReference>
<evidence type="ECO:0000259" key="11">
    <source>
        <dbReference type="Pfam" id="PF02777"/>
    </source>
</evidence>
<comment type="caution">
    <text evidence="12">The sequence shown here is derived from an EMBL/GenBank/DDBJ whole genome shotgun (WGS) entry which is preliminary data.</text>
</comment>
<gene>
    <name evidence="12" type="primary">sodA1</name>
    <name evidence="12" type="ORF">PbB2_01650</name>
</gene>
<keyword evidence="3 7" id="KW-0479">Metal-binding</keyword>
<evidence type="ECO:0000256" key="9">
    <source>
        <dbReference type="SAM" id="SignalP"/>
    </source>
</evidence>
<dbReference type="Proteomes" id="UP000245086">
    <property type="component" value="Unassembled WGS sequence"/>
</dbReference>
<dbReference type="AlphaFoldDB" id="A0A2P2EAB2"/>
<dbReference type="InterPro" id="IPR019833">
    <property type="entry name" value="Mn/Fe_SOD_BS"/>
</dbReference>
<evidence type="ECO:0000256" key="3">
    <source>
        <dbReference type="ARBA" id="ARBA00022723"/>
    </source>
</evidence>
<dbReference type="FunFam" id="3.55.40.20:FF:000001">
    <property type="entry name" value="Superoxide dismutase"/>
    <property type="match status" value="1"/>
</dbReference>
<feature type="binding site" evidence="7">
    <location>
        <position position="211"/>
    </location>
    <ligand>
        <name>Mn(2+)</name>
        <dbReference type="ChEBI" id="CHEBI:29035"/>
    </ligand>
</feature>
<evidence type="ECO:0000256" key="1">
    <source>
        <dbReference type="ARBA" id="ARBA00001965"/>
    </source>
</evidence>
<dbReference type="PRINTS" id="PR01703">
    <property type="entry name" value="MNSODISMTASE"/>
</dbReference>
<evidence type="ECO:0000256" key="4">
    <source>
        <dbReference type="ARBA" id="ARBA00023002"/>
    </source>
</evidence>
<dbReference type="GO" id="GO:0046914">
    <property type="term" value="F:transition metal ion binding"/>
    <property type="evidence" value="ECO:0007669"/>
    <property type="project" value="UniProtKB-ARBA"/>
</dbReference>
<name>A0A2P2EAB2_9PROT</name>
<comment type="cofactor">
    <cofactor evidence="1">
        <name>Fe(3+)</name>
        <dbReference type="ChEBI" id="CHEBI:29034"/>
    </cofactor>
</comment>
<dbReference type="InterPro" id="IPR036324">
    <property type="entry name" value="Mn/Fe_SOD_N_sf"/>
</dbReference>
<dbReference type="EC" id="1.15.1.1" evidence="8"/>
<feature type="chain" id="PRO_5015182281" description="Superoxide dismutase" evidence="9">
    <location>
        <begin position="26"/>
        <end position="247"/>
    </location>
</feature>
<reference evidence="12 13" key="1">
    <citation type="journal article" date="2018" name="Genome Announc.">
        <title>Draft Genome Sequence of "Candidatus Phycosocius bacilliformis," an Alphaproteobacterial Ectosymbiont of the Hydrocarbon-Producing Green Alga Botryococcus braunii.</title>
        <authorList>
            <person name="Tanabe Y."/>
            <person name="Yamaguchi H."/>
            <person name="Watanabe M.M."/>
        </authorList>
    </citation>
    <scope>NUCLEOTIDE SEQUENCE [LARGE SCALE GENOMIC DNA]</scope>
    <source>
        <strain evidence="12 13">BOTRYCO-2</strain>
    </source>
</reference>
<keyword evidence="13" id="KW-1185">Reference proteome</keyword>
<evidence type="ECO:0000313" key="13">
    <source>
        <dbReference type="Proteomes" id="UP000245086"/>
    </source>
</evidence>
<dbReference type="SUPFAM" id="SSF54719">
    <property type="entry name" value="Fe,Mn superoxide dismutase (SOD), C-terminal domain"/>
    <property type="match status" value="1"/>
</dbReference>
<feature type="signal peptide" evidence="9">
    <location>
        <begin position="1"/>
        <end position="25"/>
    </location>
</feature>
<dbReference type="Pfam" id="PF00081">
    <property type="entry name" value="Sod_Fe_N"/>
    <property type="match status" value="1"/>
</dbReference>
<evidence type="ECO:0000313" key="12">
    <source>
        <dbReference type="EMBL" id="GBF57979.1"/>
    </source>
</evidence>
<keyword evidence="4 8" id="KW-0560">Oxidoreductase</keyword>
<dbReference type="Gene3D" id="3.55.40.20">
    <property type="entry name" value="Iron/manganese superoxide dismutase, C-terminal domain"/>
    <property type="match status" value="1"/>
</dbReference>
<feature type="binding site" evidence="7">
    <location>
        <position position="68"/>
    </location>
    <ligand>
        <name>Mn(2+)</name>
        <dbReference type="ChEBI" id="CHEBI:29035"/>
    </ligand>
</feature>
<feature type="domain" description="Manganese/iron superoxide dismutase C-terminal" evidence="11">
    <location>
        <begin position="136"/>
        <end position="238"/>
    </location>
</feature>
<dbReference type="InterPro" id="IPR019832">
    <property type="entry name" value="Mn/Fe_SOD_C"/>
</dbReference>
<evidence type="ECO:0000256" key="5">
    <source>
        <dbReference type="ARBA" id="ARBA00024318"/>
    </source>
</evidence>
<dbReference type="PROSITE" id="PS00088">
    <property type="entry name" value="SOD_MN"/>
    <property type="match status" value="1"/>
</dbReference>
<evidence type="ECO:0000256" key="7">
    <source>
        <dbReference type="PIRSR" id="PIRSR000349-1"/>
    </source>
</evidence>
<feature type="domain" description="Manganese/iron superoxide dismutase N-terminal" evidence="10">
    <location>
        <begin position="47"/>
        <end position="127"/>
    </location>
</feature>
<accession>A0A2P2EAB2</accession>
<dbReference type="GO" id="GO:0005737">
    <property type="term" value="C:cytoplasm"/>
    <property type="evidence" value="ECO:0007669"/>
    <property type="project" value="TreeGrafter"/>
</dbReference>
<feature type="binding site" evidence="7">
    <location>
        <position position="119"/>
    </location>
    <ligand>
        <name>Mn(2+)</name>
        <dbReference type="ChEBI" id="CHEBI:29035"/>
    </ligand>
</feature>
<comment type="function">
    <text evidence="8">Destroys radicals which are normally produced within the cells and which are toxic to biological systems.</text>
</comment>
<dbReference type="GO" id="GO:0004784">
    <property type="term" value="F:superoxide dismutase activity"/>
    <property type="evidence" value="ECO:0007669"/>
    <property type="project" value="UniProtKB-EC"/>
</dbReference>
<dbReference type="InterPro" id="IPR001189">
    <property type="entry name" value="Mn/Fe_SOD"/>
</dbReference>
<dbReference type="Gene3D" id="1.10.287.990">
    <property type="entry name" value="Fe,Mn superoxide dismutase (SOD) domain"/>
    <property type="match status" value="1"/>
</dbReference>